<name>A0A8T0UAU0_PANVG</name>
<dbReference type="Proteomes" id="UP000823388">
    <property type="component" value="Chromosome 3N"/>
</dbReference>
<sequence>MSMWIPAVDYITIAMQSDVLLNIGCSDNIYPQMERVQARV</sequence>
<proteinExistence type="predicted"/>
<comment type="caution">
    <text evidence="1">The sequence shown here is derived from an EMBL/GenBank/DDBJ whole genome shotgun (WGS) entry which is preliminary data.</text>
</comment>
<gene>
    <name evidence="1" type="ORF">PVAP13_3NG258202</name>
</gene>
<dbReference type="AlphaFoldDB" id="A0A8T0UAU0"/>
<organism evidence="1 2">
    <name type="scientific">Panicum virgatum</name>
    <name type="common">Blackwell switchgrass</name>
    <dbReference type="NCBI Taxonomy" id="38727"/>
    <lineage>
        <taxon>Eukaryota</taxon>
        <taxon>Viridiplantae</taxon>
        <taxon>Streptophyta</taxon>
        <taxon>Embryophyta</taxon>
        <taxon>Tracheophyta</taxon>
        <taxon>Spermatophyta</taxon>
        <taxon>Magnoliopsida</taxon>
        <taxon>Liliopsida</taxon>
        <taxon>Poales</taxon>
        <taxon>Poaceae</taxon>
        <taxon>PACMAD clade</taxon>
        <taxon>Panicoideae</taxon>
        <taxon>Panicodae</taxon>
        <taxon>Paniceae</taxon>
        <taxon>Panicinae</taxon>
        <taxon>Panicum</taxon>
        <taxon>Panicum sect. Hiantes</taxon>
    </lineage>
</organism>
<accession>A0A8T0UAU0</accession>
<keyword evidence="2" id="KW-1185">Reference proteome</keyword>
<dbReference type="EMBL" id="CM029042">
    <property type="protein sequence ID" value="KAG2618136.1"/>
    <property type="molecule type" value="Genomic_DNA"/>
</dbReference>
<evidence type="ECO:0000313" key="2">
    <source>
        <dbReference type="Proteomes" id="UP000823388"/>
    </source>
</evidence>
<reference evidence="1 2" key="1">
    <citation type="submission" date="2020-05" db="EMBL/GenBank/DDBJ databases">
        <title>WGS assembly of Panicum virgatum.</title>
        <authorList>
            <person name="Lovell J.T."/>
            <person name="Jenkins J."/>
            <person name="Shu S."/>
            <person name="Juenger T.E."/>
            <person name="Schmutz J."/>
        </authorList>
    </citation>
    <scope>NUCLEOTIDE SEQUENCE [LARGE SCALE GENOMIC DNA]</scope>
    <source>
        <strain evidence="2">cv. AP13</strain>
    </source>
</reference>
<evidence type="ECO:0000313" key="1">
    <source>
        <dbReference type="EMBL" id="KAG2618136.1"/>
    </source>
</evidence>
<protein>
    <submittedName>
        <fullName evidence="1">Uncharacterized protein</fullName>
    </submittedName>
</protein>